<accession>A0ABD2MGZ2</accession>
<dbReference type="Proteomes" id="UP001516400">
    <property type="component" value="Unassembled WGS sequence"/>
</dbReference>
<reference evidence="1 2" key="1">
    <citation type="journal article" date="2021" name="BMC Biol.">
        <title>Horizontally acquired antibacterial genes associated with adaptive radiation of ladybird beetles.</title>
        <authorList>
            <person name="Li H.S."/>
            <person name="Tang X.F."/>
            <person name="Huang Y.H."/>
            <person name="Xu Z.Y."/>
            <person name="Chen M.L."/>
            <person name="Du X.Y."/>
            <person name="Qiu B.Y."/>
            <person name="Chen P.T."/>
            <person name="Zhang W."/>
            <person name="Slipinski A."/>
            <person name="Escalona H.E."/>
            <person name="Waterhouse R.M."/>
            <person name="Zwick A."/>
            <person name="Pang H."/>
        </authorList>
    </citation>
    <scope>NUCLEOTIDE SEQUENCE [LARGE SCALE GENOMIC DNA]</scope>
    <source>
        <strain evidence="1">SYSU2018</strain>
    </source>
</reference>
<comment type="caution">
    <text evidence="1">The sequence shown here is derived from an EMBL/GenBank/DDBJ whole genome shotgun (WGS) entry which is preliminary data.</text>
</comment>
<proteinExistence type="predicted"/>
<gene>
    <name evidence="1" type="ORF">HHI36_009829</name>
</gene>
<keyword evidence="2" id="KW-1185">Reference proteome</keyword>
<organism evidence="1 2">
    <name type="scientific">Cryptolaemus montrouzieri</name>
    <dbReference type="NCBI Taxonomy" id="559131"/>
    <lineage>
        <taxon>Eukaryota</taxon>
        <taxon>Metazoa</taxon>
        <taxon>Ecdysozoa</taxon>
        <taxon>Arthropoda</taxon>
        <taxon>Hexapoda</taxon>
        <taxon>Insecta</taxon>
        <taxon>Pterygota</taxon>
        <taxon>Neoptera</taxon>
        <taxon>Endopterygota</taxon>
        <taxon>Coleoptera</taxon>
        <taxon>Polyphaga</taxon>
        <taxon>Cucujiformia</taxon>
        <taxon>Coccinelloidea</taxon>
        <taxon>Coccinellidae</taxon>
        <taxon>Scymninae</taxon>
        <taxon>Scymnini</taxon>
        <taxon>Cryptolaemus</taxon>
    </lineage>
</organism>
<sequence>MENTTSETFEAHLSDHKGQVIQCNLYIDIAPENKEKITVRCINEKNKTELKAKLKDEKWNSINTDQTAKEAFDKFWYRLLEILDTTCPIKTVTKLKRNLKKKLIRIRR</sequence>
<name>A0ABD2MGZ2_9CUCU</name>
<dbReference type="EMBL" id="JABFTP020000001">
    <property type="protein sequence ID" value="KAL3265625.1"/>
    <property type="molecule type" value="Genomic_DNA"/>
</dbReference>
<evidence type="ECO:0008006" key="3">
    <source>
        <dbReference type="Google" id="ProtNLM"/>
    </source>
</evidence>
<evidence type="ECO:0000313" key="2">
    <source>
        <dbReference type="Proteomes" id="UP001516400"/>
    </source>
</evidence>
<dbReference type="AlphaFoldDB" id="A0ABD2MGZ2"/>
<protein>
    <recommendedName>
        <fullName evidence="3">Arm DNA-binding domain-containing protein</fullName>
    </recommendedName>
</protein>
<evidence type="ECO:0000313" key="1">
    <source>
        <dbReference type="EMBL" id="KAL3265625.1"/>
    </source>
</evidence>